<protein>
    <submittedName>
        <fullName evidence="2">Uncharacterized protein</fullName>
    </submittedName>
</protein>
<dbReference type="Proteomes" id="UP001268256">
    <property type="component" value="Unassembled WGS sequence"/>
</dbReference>
<keyword evidence="3" id="KW-1185">Reference proteome</keyword>
<accession>A0AAE4FU27</accession>
<gene>
    <name evidence="2" type="ORF">RIF25_12325</name>
</gene>
<dbReference type="AlphaFoldDB" id="A0AAE4FU27"/>
<comment type="caution">
    <text evidence="2">The sequence shown here is derived from an EMBL/GenBank/DDBJ whole genome shotgun (WGS) entry which is preliminary data.</text>
</comment>
<evidence type="ECO:0000313" key="2">
    <source>
        <dbReference type="EMBL" id="MDS3861592.1"/>
    </source>
</evidence>
<name>A0AAE4FU27_9CYAN</name>
<dbReference type="EMBL" id="JAVMIP010000014">
    <property type="protein sequence ID" value="MDS3861592.1"/>
    <property type="molecule type" value="Genomic_DNA"/>
</dbReference>
<feature type="region of interest" description="Disordered" evidence="1">
    <location>
        <begin position="1"/>
        <end position="20"/>
    </location>
</feature>
<dbReference type="RefSeq" id="WP_322878830.1">
    <property type="nucleotide sequence ID" value="NZ_JAVMIP010000014.1"/>
</dbReference>
<organism evidence="2 3">
    <name type="scientific">Pseudocalidococcus azoricus BACA0444</name>
    <dbReference type="NCBI Taxonomy" id="2918990"/>
    <lineage>
        <taxon>Bacteria</taxon>
        <taxon>Bacillati</taxon>
        <taxon>Cyanobacteriota</taxon>
        <taxon>Cyanophyceae</taxon>
        <taxon>Acaryochloridales</taxon>
        <taxon>Thermosynechococcaceae</taxon>
        <taxon>Pseudocalidococcus</taxon>
        <taxon>Pseudocalidococcus azoricus</taxon>
    </lineage>
</organism>
<evidence type="ECO:0000256" key="1">
    <source>
        <dbReference type="SAM" id="MobiDB-lite"/>
    </source>
</evidence>
<sequence length="79" mass="9135">MTSDLIRHVSPEEEELAQKEAELAALESELAERELGLATLQAELHAFEREYLHLIGSRYAELDRIEAQIIKYMAYMENN</sequence>
<proteinExistence type="predicted"/>
<reference evidence="3" key="1">
    <citation type="submission" date="2023-07" db="EMBL/GenBank/DDBJ databases">
        <authorList>
            <person name="Luz R."/>
            <person name="Cordeiro R."/>
            <person name="Fonseca A."/>
            <person name="Goncalves V."/>
        </authorList>
    </citation>
    <scope>NUCLEOTIDE SEQUENCE [LARGE SCALE GENOMIC DNA]</scope>
    <source>
        <strain evidence="3">BACA0444</strain>
    </source>
</reference>
<evidence type="ECO:0000313" key="3">
    <source>
        <dbReference type="Proteomes" id="UP001268256"/>
    </source>
</evidence>